<feature type="domain" description="Pyruvate/ketoisovalerate oxidoreductase catalytic" evidence="2">
    <location>
        <begin position="16"/>
        <end position="178"/>
    </location>
</feature>
<evidence type="ECO:0000313" key="5">
    <source>
        <dbReference type="EMBL" id="SUZ73652.1"/>
    </source>
</evidence>
<dbReference type="InterPro" id="IPR009014">
    <property type="entry name" value="Transketo_C/PFOR_II"/>
</dbReference>
<dbReference type="InterPro" id="IPR002869">
    <property type="entry name" value="Pyrv_flavodox_OxRed_cen"/>
</dbReference>
<dbReference type="CDD" id="cd07034">
    <property type="entry name" value="TPP_PYR_PFOR_IOR-alpha_like"/>
    <property type="match status" value="1"/>
</dbReference>
<dbReference type="Gene3D" id="3.40.50.920">
    <property type="match status" value="1"/>
</dbReference>
<accession>A0A381Q2W4</accession>
<sequence length="593" mass="64100">MSTNGLDFSIAIGGAAGQGIATPGNILARMFSRRGLHLYAYNAYQSIIRGGHILLTIRVRDQEVLTHGDGIDLLLCLNQDTMDRHLGILGPGSRVLYNSDKVEPGEVPDGVVLCPMPVAELVGDSKNRLIQNTISLGVMMSVMGAEFSMLQEALELLFKRKGADVVEENVTMARAGYDHAVANFESFPEPLPEGDKPLAMWTGNSALAMGGAAAGVKFYAAYPMSPSTGVLHWMAQHAHELGIMVRQVEDEIGVANMVIGAAHTGCRAMCATSGGGFALMTEAIGAAAMMEIPAVFINVMRAGPSTGVPTKTEQGDLWQALGASQGDFERFIVAPIDALDAYNCVGELFNLVDRAQCPGIIISDLLISEGTFNVDPDLVDFQPEIDRGELLVDPSPNGNYLRYAETESGISPRVTPGHEGFVHVVATDEHDEDGVIISDEFTHPHKRRRSVEKRARKFQGVAADVPAPTLEGPQEAEVTLVGWGSTYGVIREAIEMLAEQGVVANQLAIKWIIPFHGDVVEEILSSAKRTLLVENNHSGQFARYLRSETGFSPNGHIRKYDGEPFMPHHVVEGVLELLKSEADIHVPYQEIIV</sequence>
<dbReference type="Pfam" id="PF17147">
    <property type="entry name" value="PFOR_II"/>
    <property type="match status" value="1"/>
</dbReference>
<feature type="domain" description="Pyruvate flavodoxin/ferredoxin oxidoreductase pyrimidine binding" evidence="3">
    <location>
        <begin position="212"/>
        <end position="368"/>
    </location>
</feature>
<proteinExistence type="predicted"/>
<evidence type="ECO:0000256" key="1">
    <source>
        <dbReference type="ARBA" id="ARBA00023002"/>
    </source>
</evidence>
<feature type="domain" description="Pyruvate:ferredoxin oxidoreductase core" evidence="4">
    <location>
        <begin position="476"/>
        <end position="547"/>
    </location>
</feature>
<dbReference type="InterPro" id="IPR029061">
    <property type="entry name" value="THDP-binding"/>
</dbReference>
<gene>
    <name evidence="5" type="ORF">METZ01_LOCUS26506</name>
</gene>
<evidence type="ECO:0000259" key="4">
    <source>
        <dbReference type="Pfam" id="PF17147"/>
    </source>
</evidence>
<dbReference type="InterPro" id="IPR050722">
    <property type="entry name" value="Pyruvate:ferred/Flavod_OxRd"/>
</dbReference>
<dbReference type="PANTHER" id="PTHR32154:SF20">
    <property type="entry name" value="2-OXOGLUTARATE OXIDOREDUCTASE SUBUNIT KORA"/>
    <property type="match status" value="1"/>
</dbReference>
<dbReference type="InterPro" id="IPR002880">
    <property type="entry name" value="Pyrv_Fd/Flavodoxin_OxRdtase_N"/>
</dbReference>
<dbReference type="AlphaFoldDB" id="A0A381Q2W4"/>
<reference evidence="5" key="1">
    <citation type="submission" date="2018-05" db="EMBL/GenBank/DDBJ databases">
        <authorList>
            <person name="Lanie J.A."/>
            <person name="Ng W.-L."/>
            <person name="Kazmierczak K.M."/>
            <person name="Andrzejewski T.M."/>
            <person name="Davidsen T.M."/>
            <person name="Wayne K.J."/>
            <person name="Tettelin H."/>
            <person name="Glass J.I."/>
            <person name="Rusch D."/>
            <person name="Podicherti R."/>
            <person name="Tsui H.-C.T."/>
            <person name="Winkler M.E."/>
        </authorList>
    </citation>
    <scope>NUCLEOTIDE SEQUENCE</scope>
</reference>
<dbReference type="NCBIfam" id="TIGR03710">
    <property type="entry name" value="OAFO_sf"/>
    <property type="match status" value="1"/>
</dbReference>
<evidence type="ECO:0008006" key="6">
    <source>
        <dbReference type="Google" id="ProtNLM"/>
    </source>
</evidence>
<dbReference type="InterPro" id="IPR019752">
    <property type="entry name" value="Pyrv/ketoisovalerate_OxRed_cat"/>
</dbReference>
<dbReference type="Gene3D" id="3.40.50.970">
    <property type="match status" value="1"/>
</dbReference>
<dbReference type="Gene3D" id="3.40.920.10">
    <property type="entry name" value="Pyruvate-ferredoxin oxidoreductase, PFOR, domain III"/>
    <property type="match status" value="1"/>
</dbReference>
<name>A0A381Q2W4_9ZZZZ</name>
<dbReference type="Pfam" id="PF01855">
    <property type="entry name" value="POR_N"/>
    <property type="match status" value="1"/>
</dbReference>
<dbReference type="GO" id="GO:0016903">
    <property type="term" value="F:oxidoreductase activity, acting on the aldehyde or oxo group of donors"/>
    <property type="evidence" value="ECO:0007669"/>
    <property type="project" value="InterPro"/>
</dbReference>
<dbReference type="SUPFAM" id="SSF53323">
    <property type="entry name" value="Pyruvate-ferredoxin oxidoreductase, PFOR, domain III"/>
    <property type="match status" value="1"/>
</dbReference>
<dbReference type="EMBL" id="UINC01001185">
    <property type="protein sequence ID" value="SUZ73652.1"/>
    <property type="molecule type" value="Genomic_DNA"/>
</dbReference>
<dbReference type="SUPFAM" id="SSF52518">
    <property type="entry name" value="Thiamin diphosphate-binding fold (THDP-binding)"/>
    <property type="match status" value="1"/>
</dbReference>
<dbReference type="Pfam" id="PF01558">
    <property type="entry name" value="POR"/>
    <property type="match status" value="1"/>
</dbReference>
<organism evidence="5">
    <name type="scientific">marine metagenome</name>
    <dbReference type="NCBI Taxonomy" id="408172"/>
    <lineage>
        <taxon>unclassified sequences</taxon>
        <taxon>metagenomes</taxon>
        <taxon>ecological metagenomes</taxon>
    </lineage>
</organism>
<dbReference type="InterPro" id="IPR022367">
    <property type="entry name" value="2-oxoacid/accept_OxRdtase_asu"/>
</dbReference>
<keyword evidence="1" id="KW-0560">Oxidoreductase</keyword>
<dbReference type="InterPro" id="IPR033412">
    <property type="entry name" value="PFOR_II"/>
</dbReference>
<dbReference type="GO" id="GO:0006979">
    <property type="term" value="P:response to oxidative stress"/>
    <property type="evidence" value="ECO:0007669"/>
    <property type="project" value="TreeGrafter"/>
</dbReference>
<dbReference type="SUPFAM" id="SSF52922">
    <property type="entry name" value="TK C-terminal domain-like"/>
    <property type="match status" value="1"/>
</dbReference>
<dbReference type="PANTHER" id="PTHR32154">
    <property type="entry name" value="PYRUVATE-FLAVODOXIN OXIDOREDUCTASE-RELATED"/>
    <property type="match status" value="1"/>
</dbReference>
<evidence type="ECO:0000259" key="3">
    <source>
        <dbReference type="Pfam" id="PF01855"/>
    </source>
</evidence>
<evidence type="ECO:0000259" key="2">
    <source>
        <dbReference type="Pfam" id="PF01558"/>
    </source>
</evidence>
<protein>
    <recommendedName>
        <fullName evidence="6">Pyruvate flavodoxin/ferredoxin oxidoreductase pyrimidine binding domain-containing protein</fullName>
    </recommendedName>
</protein>